<comment type="caution">
    <text evidence="2">The sequence shown here is derived from an EMBL/GenBank/DDBJ whole genome shotgun (WGS) entry which is preliminary data.</text>
</comment>
<keyword evidence="3" id="KW-1185">Reference proteome</keyword>
<name>M0D8K5_HALPD</name>
<dbReference type="Proteomes" id="UP000011513">
    <property type="component" value="Unassembled WGS sequence"/>
</dbReference>
<evidence type="ECO:0000313" key="3">
    <source>
        <dbReference type="Proteomes" id="UP000011513"/>
    </source>
</evidence>
<accession>M0D8K5</accession>
<sequence>MTENVDVSDSDTDSDAGDEDVQCWLVERTYTDRGLIDLVYATPSGDRVRRKQISATIMRQRGTEATAATTVAAADLEPVDDAETRERYRTEVERVRGEYAPDDEL</sequence>
<evidence type="ECO:0000259" key="1">
    <source>
        <dbReference type="Pfam" id="PF25921"/>
    </source>
</evidence>
<gene>
    <name evidence="2" type="ORF">C474_10019</name>
</gene>
<evidence type="ECO:0000313" key="2">
    <source>
        <dbReference type="EMBL" id="ELZ31163.1"/>
    </source>
</evidence>
<organism evidence="2 3">
    <name type="scientific">Halogeometricum pallidum JCM 14848</name>
    <dbReference type="NCBI Taxonomy" id="1227487"/>
    <lineage>
        <taxon>Archaea</taxon>
        <taxon>Methanobacteriati</taxon>
        <taxon>Methanobacteriota</taxon>
        <taxon>Stenosarchaea group</taxon>
        <taxon>Halobacteria</taxon>
        <taxon>Halobacteriales</taxon>
        <taxon>Haloferacaceae</taxon>
        <taxon>Halogeometricum</taxon>
    </lineage>
</organism>
<dbReference type="InterPro" id="IPR058273">
    <property type="entry name" value="DUF7967"/>
</dbReference>
<dbReference type="InParanoid" id="M0D8K5"/>
<proteinExistence type="predicted"/>
<reference evidence="2 3" key="1">
    <citation type="journal article" date="2014" name="PLoS Genet.">
        <title>Phylogenetically driven sequencing of extremely halophilic archaea reveals strategies for static and dynamic osmo-response.</title>
        <authorList>
            <person name="Becker E.A."/>
            <person name="Seitzer P.M."/>
            <person name="Tritt A."/>
            <person name="Larsen D."/>
            <person name="Krusor M."/>
            <person name="Yao A.I."/>
            <person name="Wu D."/>
            <person name="Madern D."/>
            <person name="Eisen J.A."/>
            <person name="Darling A.E."/>
            <person name="Facciotti M.T."/>
        </authorList>
    </citation>
    <scope>NUCLEOTIDE SEQUENCE [LARGE SCALE GENOMIC DNA]</scope>
    <source>
        <strain evidence="2 3">JCM 14848</strain>
    </source>
</reference>
<dbReference type="PATRIC" id="fig|1227487.5.peg.2020"/>
<dbReference type="EMBL" id="AOIV01000023">
    <property type="protein sequence ID" value="ELZ31163.1"/>
    <property type="molecule type" value="Genomic_DNA"/>
</dbReference>
<dbReference type="AlphaFoldDB" id="M0D8K5"/>
<dbReference type="eggNOG" id="arCOG03917">
    <property type="taxonomic scope" value="Archaea"/>
</dbReference>
<protein>
    <recommendedName>
        <fullName evidence="1">DUF7967 domain-containing protein</fullName>
    </recommendedName>
</protein>
<dbReference type="Pfam" id="PF25921">
    <property type="entry name" value="DUF7967"/>
    <property type="match status" value="1"/>
</dbReference>
<feature type="domain" description="DUF7967" evidence="1">
    <location>
        <begin position="18"/>
        <end position="105"/>
    </location>
</feature>